<evidence type="ECO:0000256" key="1">
    <source>
        <dbReference type="SAM" id="MobiDB-lite"/>
    </source>
</evidence>
<accession>A0A1J0R7U5</accession>
<evidence type="ECO:0000256" key="2">
    <source>
        <dbReference type="SAM" id="SignalP"/>
    </source>
</evidence>
<organism evidence="3">
    <name type="scientific">Trypanosoma brucei</name>
    <dbReference type="NCBI Taxonomy" id="5691"/>
    <lineage>
        <taxon>Eukaryota</taxon>
        <taxon>Discoba</taxon>
        <taxon>Euglenozoa</taxon>
        <taxon>Kinetoplastea</taxon>
        <taxon>Metakinetoplastina</taxon>
        <taxon>Trypanosomatida</taxon>
        <taxon>Trypanosomatidae</taxon>
        <taxon>Trypanosoma</taxon>
    </lineage>
</organism>
<name>A0A1J0R7U5_9TRYP</name>
<sequence>MTARLALLLTFTATLAAAGKLQTPEDIAADECTAARQADALATQLADTVTTAVTTATDMLRHSAQLKLLALTSPADVSAAASAAAAVAAKAAAQCLNTVKQKKSAIDKAVKALHEISTSAALGSILADLKLNDITPTTATRFNTISNGPLSFSMTNSHGACMARQGQRKPDQTAGKAPPSSKDQLSIVTLTVQTAATGAVGSGALFICASDSTTAFSGNQQCRTDATNVGIKGGKVLKTAIVKVSRQDAPPGHAYAAAALNAAVFPHTDTIKNQLADIAAGLDAARGLADSTSSSSWETWSQHKIENKILADVLKAVGKLEESKEDHPLTKTLTAMLYGSDGKKAENAIKTAHTNFKPGKPPIESADKKLDSITDPDELYKAETYYTIKKFAEEEEQKKKNQENPSCPTKTDKPAEPPKTADECKKHTTGEACKKEKSCEFDNKKDPKCFPKVETEKKDEKSFSSNLRVFVPHVFAAFIFVFF</sequence>
<protein>
    <submittedName>
        <fullName evidence="3">Variant surface glycoprotein 1125.1770</fullName>
    </submittedName>
</protein>
<dbReference type="VEuPathDB" id="TriTrypDB:Tb427_000629800"/>
<dbReference type="AlphaFoldDB" id="A0A1J0R7U5"/>
<feature type="compositionally biased region" description="Basic and acidic residues" evidence="1">
    <location>
        <begin position="410"/>
        <end position="462"/>
    </location>
</feature>
<dbReference type="EMBL" id="KX699943">
    <property type="protein sequence ID" value="APD73899.1"/>
    <property type="molecule type" value="Genomic_DNA"/>
</dbReference>
<keyword evidence="2" id="KW-0732">Signal</keyword>
<feature type="region of interest" description="Disordered" evidence="1">
    <location>
        <begin position="394"/>
        <end position="463"/>
    </location>
</feature>
<feature type="chain" id="PRO_5009615411" evidence="2">
    <location>
        <begin position="19"/>
        <end position="483"/>
    </location>
</feature>
<proteinExistence type="predicted"/>
<feature type="region of interest" description="Disordered" evidence="1">
    <location>
        <begin position="160"/>
        <end position="182"/>
    </location>
</feature>
<evidence type="ECO:0000313" key="3">
    <source>
        <dbReference type="EMBL" id="APD73899.1"/>
    </source>
</evidence>
<feature type="signal peptide" evidence="2">
    <location>
        <begin position="1"/>
        <end position="18"/>
    </location>
</feature>
<reference evidence="3" key="1">
    <citation type="submission" date="2016-08" db="EMBL/GenBank/DDBJ databases">
        <title>VSG repertoire of Trypanosoma brucei EATRO 1125.</title>
        <authorList>
            <person name="Cross G.A."/>
        </authorList>
    </citation>
    <scope>NUCLEOTIDE SEQUENCE</scope>
    <source>
        <strain evidence="3">EATRO 1125</strain>
    </source>
</reference>
<dbReference type="SUPFAM" id="SSF58087">
    <property type="entry name" value="Variant surface glycoprotein (N-terminal domain)"/>
    <property type="match status" value="1"/>
</dbReference>